<dbReference type="RefSeq" id="WP_344705282.1">
    <property type="nucleotide sequence ID" value="NZ_BAAAZF010000001.1"/>
</dbReference>
<evidence type="ECO:0000313" key="2">
    <source>
        <dbReference type="EMBL" id="MXP32685.1"/>
    </source>
</evidence>
<dbReference type="AlphaFoldDB" id="A0A845AUE8"/>
<evidence type="ECO:0000256" key="1">
    <source>
        <dbReference type="SAM" id="MobiDB-lite"/>
    </source>
</evidence>
<dbReference type="Proteomes" id="UP000446786">
    <property type="component" value="Unassembled WGS sequence"/>
</dbReference>
<gene>
    <name evidence="2" type="ORF">GRI94_12720</name>
</gene>
<dbReference type="EMBL" id="WTYE01000001">
    <property type="protein sequence ID" value="MXP32685.1"/>
    <property type="molecule type" value="Genomic_DNA"/>
</dbReference>
<proteinExistence type="predicted"/>
<keyword evidence="3" id="KW-1185">Reference proteome</keyword>
<evidence type="ECO:0000313" key="3">
    <source>
        <dbReference type="Proteomes" id="UP000446786"/>
    </source>
</evidence>
<feature type="region of interest" description="Disordered" evidence="1">
    <location>
        <begin position="1"/>
        <end position="21"/>
    </location>
</feature>
<organism evidence="2 3">
    <name type="scientific">Parerythrobacter jejuensis</name>
    <dbReference type="NCBI Taxonomy" id="795812"/>
    <lineage>
        <taxon>Bacteria</taxon>
        <taxon>Pseudomonadati</taxon>
        <taxon>Pseudomonadota</taxon>
        <taxon>Alphaproteobacteria</taxon>
        <taxon>Sphingomonadales</taxon>
        <taxon>Erythrobacteraceae</taxon>
        <taxon>Parerythrobacter</taxon>
    </lineage>
</organism>
<comment type="caution">
    <text evidence="2">The sequence shown here is derived from an EMBL/GenBank/DDBJ whole genome shotgun (WGS) entry which is preliminary data.</text>
</comment>
<accession>A0A845AUE8</accession>
<protein>
    <submittedName>
        <fullName evidence="2">Uncharacterized protein</fullName>
    </submittedName>
</protein>
<sequence>MEDFASASRSLLSPNPDSIGITDDRSALDGFPIRFHLAEASFSRPFQPDFPIVAATHRVLVNELFLNPAEAFLNQLS</sequence>
<reference evidence="2 3" key="1">
    <citation type="submission" date="2019-12" db="EMBL/GenBank/DDBJ databases">
        <title>Genomic-based taxomic classification of the family Erythrobacteraceae.</title>
        <authorList>
            <person name="Xu L."/>
        </authorList>
    </citation>
    <scope>NUCLEOTIDE SEQUENCE [LARGE SCALE GENOMIC DNA]</scope>
    <source>
        <strain evidence="2 3">JCM 16677</strain>
    </source>
</reference>
<feature type="compositionally biased region" description="Polar residues" evidence="1">
    <location>
        <begin position="7"/>
        <end position="16"/>
    </location>
</feature>
<name>A0A845AUE8_9SPHN</name>